<evidence type="ECO:0000256" key="1">
    <source>
        <dbReference type="ARBA" id="ARBA00010928"/>
    </source>
</evidence>
<dbReference type="Pfam" id="PF02894">
    <property type="entry name" value="GFO_IDH_MocA_C"/>
    <property type="match status" value="1"/>
</dbReference>
<comment type="caution">
    <text evidence="5">The sequence shown here is derived from an EMBL/GenBank/DDBJ whole genome shotgun (WGS) entry which is preliminary data.</text>
</comment>
<dbReference type="RefSeq" id="WP_161124014.1">
    <property type="nucleotide sequence ID" value="NZ_DAIPCI010000017.1"/>
</dbReference>
<dbReference type="GO" id="GO:0000166">
    <property type="term" value="F:nucleotide binding"/>
    <property type="evidence" value="ECO:0007669"/>
    <property type="project" value="InterPro"/>
</dbReference>
<evidence type="ECO:0000259" key="3">
    <source>
        <dbReference type="Pfam" id="PF01408"/>
    </source>
</evidence>
<organism evidence="5 6">
    <name type="scientific">Malikia spinosa</name>
    <dbReference type="NCBI Taxonomy" id="86180"/>
    <lineage>
        <taxon>Bacteria</taxon>
        <taxon>Pseudomonadati</taxon>
        <taxon>Pseudomonadota</taxon>
        <taxon>Betaproteobacteria</taxon>
        <taxon>Burkholderiales</taxon>
        <taxon>Comamonadaceae</taxon>
        <taxon>Malikia</taxon>
    </lineage>
</organism>
<keyword evidence="2 5" id="KW-0560">Oxidoreductase</keyword>
<dbReference type="PANTHER" id="PTHR42840:SF3">
    <property type="entry name" value="BINDING ROSSMANN FOLD OXIDOREDUCTASE, PUTATIVE (AFU_ORTHOLOGUE AFUA_2G10240)-RELATED"/>
    <property type="match status" value="1"/>
</dbReference>
<evidence type="ECO:0000313" key="5">
    <source>
        <dbReference type="EMBL" id="MYZ50839.1"/>
    </source>
</evidence>
<gene>
    <name evidence="5" type="primary">iolG</name>
    <name evidence="5" type="ORF">F5985_01465</name>
</gene>
<dbReference type="InterPro" id="IPR000683">
    <property type="entry name" value="Gfo/Idh/MocA-like_OxRdtase_N"/>
</dbReference>
<dbReference type="InterPro" id="IPR004104">
    <property type="entry name" value="Gfo/Idh/MocA-like_OxRdtase_C"/>
</dbReference>
<dbReference type="EC" id="1.1.1.18" evidence="5"/>
<dbReference type="InterPro" id="IPR036291">
    <property type="entry name" value="NAD(P)-bd_dom_sf"/>
</dbReference>
<protein>
    <submittedName>
        <fullName evidence="5">Inositol 2-dehydrogenase</fullName>
        <ecNumber evidence="5">1.1.1.18</ecNumber>
    </submittedName>
</protein>
<dbReference type="Proteomes" id="UP000481947">
    <property type="component" value="Unassembled WGS sequence"/>
</dbReference>
<dbReference type="AlphaFoldDB" id="A0A7C9NA12"/>
<feature type="domain" description="Gfo/Idh/MocA-like oxidoreductase N-terminal" evidence="3">
    <location>
        <begin position="2"/>
        <end position="119"/>
    </location>
</feature>
<dbReference type="InterPro" id="IPR030827">
    <property type="entry name" value="Myo_inos_IolG"/>
</dbReference>
<dbReference type="EMBL" id="VYSB01000001">
    <property type="protein sequence ID" value="MYZ50839.1"/>
    <property type="molecule type" value="Genomic_DNA"/>
</dbReference>
<reference evidence="5 6" key="1">
    <citation type="submission" date="2019-09" db="EMBL/GenBank/DDBJ databases">
        <title>Identification of Malikia spinosa a prominent benzene-, toluene-, and ethylbenzene-degrading bacterium: enrichment, isolation and whole genome sequencing.</title>
        <authorList>
            <person name="Tancsics A."/>
            <person name="Revesz F."/>
            <person name="Kriszt B."/>
        </authorList>
    </citation>
    <scope>NUCLEOTIDE SEQUENCE [LARGE SCALE GENOMIC DNA]</scope>
    <source>
        <strain evidence="5 6">AB6</strain>
    </source>
</reference>
<accession>A0A7C9NA12</accession>
<name>A0A7C9NA12_9BURK</name>
<dbReference type="Gene3D" id="3.30.360.10">
    <property type="entry name" value="Dihydrodipicolinate Reductase, domain 2"/>
    <property type="match status" value="1"/>
</dbReference>
<dbReference type="Pfam" id="PF01408">
    <property type="entry name" value="GFO_IDH_MocA"/>
    <property type="match status" value="1"/>
</dbReference>
<proteinExistence type="inferred from homology"/>
<evidence type="ECO:0000256" key="2">
    <source>
        <dbReference type="ARBA" id="ARBA00023002"/>
    </source>
</evidence>
<feature type="domain" description="Gfo/Idh/MocA-like oxidoreductase C-terminal" evidence="4">
    <location>
        <begin position="132"/>
        <end position="331"/>
    </location>
</feature>
<dbReference type="SUPFAM" id="SSF55347">
    <property type="entry name" value="Glyceraldehyde-3-phosphate dehydrogenase-like, C-terminal domain"/>
    <property type="match status" value="1"/>
</dbReference>
<evidence type="ECO:0000259" key="4">
    <source>
        <dbReference type="Pfam" id="PF02894"/>
    </source>
</evidence>
<sequence length="331" mass="36136">MIRVAVLGAGRIGQIHAANVAANPLAKLVAVADPFPAAGKALAEKLNCDYSESPDEVIARSDVDAVVIGTPSDTHAELMLKAARAGKAVLCEKPVDNDLAKADEAIAELNALNAKVMMAFNRRFDPSNIELRRAIDAGDIGDVRQVIISSRDPGLPPRDYVAHSGGIFRDMAIHDFDMARFLLGEEPVEVYAKASRVVDPALMEEFNDYDTLMVIMQTESGKQCHINCCREASYGYDQRFEILGSKGMLQNDNLRPSTVRRFNAVETEARQPLLNFFLQRYTDAYRNELGAFLTALTDGTPLPTSPWDGRQALRLAEAAIESVATGRAVKV</sequence>
<comment type="similarity">
    <text evidence="1">Belongs to the Gfo/Idh/MocA family.</text>
</comment>
<dbReference type="NCBIfam" id="TIGR04380">
    <property type="entry name" value="myo_inos_iolG"/>
    <property type="match status" value="1"/>
</dbReference>
<dbReference type="GO" id="GO:0050112">
    <property type="term" value="F:inositol 2-dehydrogenase (NAD+) activity"/>
    <property type="evidence" value="ECO:0007669"/>
    <property type="project" value="UniProtKB-EC"/>
</dbReference>
<dbReference type="PANTHER" id="PTHR42840">
    <property type="entry name" value="NAD(P)-BINDING ROSSMANN-FOLD SUPERFAMILY PROTEIN-RELATED"/>
    <property type="match status" value="1"/>
</dbReference>
<dbReference type="SUPFAM" id="SSF51735">
    <property type="entry name" value="NAD(P)-binding Rossmann-fold domains"/>
    <property type="match status" value="1"/>
</dbReference>
<dbReference type="Gene3D" id="3.40.50.720">
    <property type="entry name" value="NAD(P)-binding Rossmann-like Domain"/>
    <property type="match status" value="1"/>
</dbReference>
<evidence type="ECO:0000313" key="6">
    <source>
        <dbReference type="Proteomes" id="UP000481947"/>
    </source>
</evidence>